<evidence type="ECO:0000313" key="2">
    <source>
        <dbReference type="Proteomes" id="UP000663760"/>
    </source>
</evidence>
<name>A0A7I8L9H0_SPIIN</name>
<accession>A0A7I8L9H0</accession>
<organism evidence="1 2">
    <name type="scientific">Spirodela intermedia</name>
    <name type="common">Intermediate duckweed</name>
    <dbReference type="NCBI Taxonomy" id="51605"/>
    <lineage>
        <taxon>Eukaryota</taxon>
        <taxon>Viridiplantae</taxon>
        <taxon>Streptophyta</taxon>
        <taxon>Embryophyta</taxon>
        <taxon>Tracheophyta</taxon>
        <taxon>Spermatophyta</taxon>
        <taxon>Magnoliopsida</taxon>
        <taxon>Liliopsida</taxon>
        <taxon>Araceae</taxon>
        <taxon>Lemnoideae</taxon>
        <taxon>Spirodela</taxon>
    </lineage>
</organism>
<reference evidence="1" key="1">
    <citation type="submission" date="2020-02" db="EMBL/GenBank/DDBJ databases">
        <authorList>
            <person name="Scholz U."/>
            <person name="Mascher M."/>
            <person name="Fiebig A."/>
        </authorList>
    </citation>
    <scope>NUCLEOTIDE SEQUENCE</scope>
</reference>
<dbReference type="EMBL" id="LR746276">
    <property type="protein sequence ID" value="CAA7406701.1"/>
    <property type="molecule type" value="Genomic_DNA"/>
</dbReference>
<dbReference type="OrthoDB" id="1900027at2759"/>
<protein>
    <submittedName>
        <fullName evidence="1">Uncharacterized protein</fullName>
    </submittedName>
</protein>
<dbReference type="Proteomes" id="UP000663760">
    <property type="component" value="Chromosome 13"/>
</dbReference>
<sequence length="130" mass="14252">MGLVSGREFMDDPVDFDRAAAGSLLQAPTLHQPLIMAVQVNAFLSGISLKTDRALSMFPHLAYMSTRAVPRATFKRKLCFPMKRSAHTPTPWAPSCAQADKTLTMVISSGSTRNRCISWKRLSASLARPS</sequence>
<dbReference type="AlphaFoldDB" id="A0A7I8L9H0"/>
<keyword evidence="2" id="KW-1185">Reference proteome</keyword>
<proteinExistence type="predicted"/>
<evidence type="ECO:0000313" key="1">
    <source>
        <dbReference type="EMBL" id="CAA7406701.1"/>
    </source>
</evidence>
<gene>
    <name evidence="1" type="ORF">SI8410_13017379</name>
</gene>